<protein>
    <submittedName>
        <fullName evidence="2">Uncharacterized protein</fullName>
    </submittedName>
</protein>
<evidence type="ECO:0000313" key="2">
    <source>
        <dbReference type="EMBL" id="RIV25291.1"/>
    </source>
</evidence>
<dbReference type="AlphaFoldDB" id="A0A418MES9"/>
<evidence type="ECO:0000256" key="1">
    <source>
        <dbReference type="SAM" id="MobiDB-lite"/>
    </source>
</evidence>
<evidence type="ECO:0000313" key="3">
    <source>
        <dbReference type="Proteomes" id="UP000283523"/>
    </source>
</evidence>
<sequence>MAAEYSYFELDFPVLIELTTDGKLTIKRHQGTFESITDVLTIDSVSIRIMSTNAFIQTDDKDDATARDKVLASGISTVIQPGDNKLIPFDPFMHSPGEPGGTSSTVSNPEEDISR</sequence>
<keyword evidence="3" id="KW-1185">Reference proteome</keyword>
<proteinExistence type="predicted"/>
<reference evidence="2 3" key="1">
    <citation type="submission" date="2018-08" db="EMBL/GenBank/DDBJ databases">
        <title>Fibrisoma montanum sp. nov., isolated from Danxia mountain soil.</title>
        <authorList>
            <person name="Huang Y."/>
        </authorList>
    </citation>
    <scope>NUCLEOTIDE SEQUENCE [LARGE SCALE GENOMIC DNA]</scope>
    <source>
        <strain evidence="2 3">HYT19</strain>
    </source>
</reference>
<dbReference type="RefSeq" id="WP_119667176.1">
    <property type="nucleotide sequence ID" value="NZ_QXED01000002.1"/>
</dbReference>
<name>A0A418MES9_9BACT</name>
<dbReference type="Proteomes" id="UP000283523">
    <property type="component" value="Unassembled WGS sequence"/>
</dbReference>
<comment type="caution">
    <text evidence="2">The sequence shown here is derived from an EMBL/GenBank/DDBJ whole genome shotgun (WGS) entry which is preliminary data.</text>
</comment>
<organism evidence="2 3">
    <name type="scientific">Fibrisoma montanum</name>
    <dbReference type="NCBI Taxonomy" id="2305895"/>
    <lineage>
        <taxon>Bacteria</taxon>
        <taxon>Pseudomonadati</taxon>
        <taxon>Bacteroidota</taxon>
        <taxon>Cytophagia</taxon>
        <taxon>Cytophagales</taxon>
        <taxon>Spirosomataceae</taxon>
        <taxon>Fibrisoma</taxon>
    </lineage>
</organism>
<feature type="region of interest" description="Disordered" evidence="1">
    <location>
        <begin position="88"/>
        <end position="115"/>
    </location>
</feature>
<gene>
    <name evidence="2" type="ORF">DYU11_08265</name>
</gene>
<accession>A0A418MES9</accession>
<dbReference type="EMBL" id="QXED01000002">
    <property type="protein sequence ID" value="RIV25291.1"/>
    <property type="molecule type" value="Genomic_DNA"/>
</dbReference>